<accession>A3MT57</accession>
<dbReference type="SMR" id="A3MT57"/>
<dbReference type="EMBL" id="CP000561">
    <property type="protein sequence ID" value="ABO07824.1"/>
    <property type="molecule type" value="Genomic_DNA"/>
</dbReference>
<gene>
    <name evidence="6" type="ordered locus">Pcal_0389</name>
</gene>
<dbReference type="GO" id="GO:0005829">
    <property type="term" value="C:cytosol"/>
    <property type="evidence" value="ECO:0007669"/>
    <property type="project" value="TreeGrafter"/>
</dbReference>
<evidence type="ECO:0000313" key="7">
    <source>
        <dbReference type="Proteomes" id="UP000001431"/>
    </source>
</evidence>
<dbReference type="Pfam" id="PF00210">
    <property type="entry name" value="Ferritin"/>
    <property type="match status" value="1"/>
</dbReference>
<protein>
    <recommendedName>
        <fullName evidence="3">DNA protection during starvation protein</fullName>
        <ecNumber evidence="3">1.16.-.-</ecNumber>
    </recommendedName>
</protein>
<dbReference type="Gene3D" id="1.20.1260.10">
    <property type="match status" value="1"/>
</dbReference>
<dbReference type="HOGENOM" id="CLU_104506_4_0_2"/>
<dbReference type="InterPro" id="IPR008331">
    <property type="entry name" value="Ferritin_DPS_dom"/>
</dbReference>
<keyword evidence="3" id="KW-0560">Oxidoreductase</keyword>
<dbReference type="PIRSF" id="PIRSF018063">
    <property type="entry name" value="Ferrtn_UCP018063"/>
    <property type="match status" value="1"/>
</dbReference>
<keyword evidence="1 3" id="KW-0409">Iron storage</keyword>
<evidence type="ECO:0000259" key="5">
    <source>
        <dbReference type="Pfam" id="PF00210"/>
    </source>
</evidence>
<keyword evidence="3" id="KW-0963">Cytoplasm</keyword>
<organism evidence="6 7">
    <name type="scientific">Pyrobaculum calidifontis (strain DSM 21063 / JCM 11548 / VA1)</name>
    <dbReference type="NCBI Taxonomy" id="410359"/>
    <lineage>
        <taxon>Archaea</taxon>
        <taxon>Thermoproteota</taxon>
        <taxon>Thermoprotei</taxon>
        <taxon>Thermoproteales</taxon>
        <taxon>Thermoproteaceae</taxon>
        <taxon>Pyrobaculum</taxon>
    </lineage>
</organism>
<feature type="binding site" evidence="4">
    <location>
        <position position="112"/>
    </location>
    <ligand>
        <name>Fe cation</name>
        <dbReference type="ChEBI" id="CHEBI:24875"/>
    </ligand>
</feature>
<dbReference type="InterPro" id="IPR012347">
    <property type="entry name" value="Ferritin-like"/>
</dbReference>
<dbReference type="InterPro" id="IPR014490">
    <property type="entry name" value="Dps-like"/>
</dbReference>
<dbReference type="GO" id="GO:0008199">
    <property type="term" value="F:ferric iron binding"/>
    <property type="evidence" value="ECO:0007669"/>
    <property type="project" value="UniProtKB-UniRule"/>
</dbReference>
<evidence type="ECO:0000313" key="6">
    <source>
        <dbReference type="EMBL" id="ABO07824.1"/>
    </source>
</evidence>
<dbReference type="Proteomes" id="UP000001431">
    <property type="component" value="Chromosome"/>
</dbReference>
<comment type="similarity">
    <text evidence="3">Belongs to the Dps family.</text>
</comment>
<evidence type="ECO:0000256" key="2">
    <source>
        <dbReference type="ARBA" id="ARBA00023004"/>
    </source>
</evidence>
<keyword evidence="3 4" id="KW-0479">Metal-binding</keyword>
<evidence type="ECO:0000256" key="4">
    <source>
        <dbReference type="PIRSR" id="PIRSR018063-50"/>
    </source>
</evidence>
<evidence type="ECO:0000256" key="3">
    <source>
        <dbReference type="PIRNR" id="PIRNR018063"/>
    </source>
</evidence>
<feature type="binding site" evidence="4">
    <location>
        <position position="61"/>
    </location>
    <ligand>
        <name>Fe cation</name>
        <dbReference type="ChEBI" id="CHEBI:24875"/>
    </ligand>
</feature>
<feature type="binding site" evidence="4">
    <location>
        <position position="24"/>
    </location>
    <ligand>
        <name>Fe cation</name>
        <dbReference type="ChEBI" id="CHEBI:24875"/>
    </ligand>
</feature>
<dbReference type="GO" id="GO:0009295">
    <property type="term" value="C:nucleoid"/>
    <property type="evidence" value="ECO:0007669"/>
    <property type="project" value="UniProtKB-SubCell"/>
</dbReference>
<dbReference type="EC" id="1.16.-.-" evidence="3"/>
<evidence type="ECO:0000256" key="1">
    <source>
        <dbReference type="ARBA" id="ARBA00022434"/>
    </source>
</evidence>
<dbReference type="PANTHER" id="PTHR30295">
    <property type="entry name" value="BACTERIOFERRITIN"/>
    <property type="match status" value="1"/>
</dbReference>
<dbReference type="GO" id="GO:0004322">
    <property type="term" value="F:ferroxidase activity"/>
    <property type="evidence" value="ECO:0007669"/>
    <property type="project" value="TreeGrafter"/>
</dbReference>
<comment type="subcellular location">
    <subcellularLocation>
        <location evidence="3">Cytoplasm</location>
        <location evidence="3">Nucleoid</location>
    </subcellularLocation>
</comment>
<keyword evidence="2 3" id="KW-0408">Iron</keyword>
<sequence length="161" mass="18380">MVEFLGNVDKNVIVKRLLSAYADEWIAAYYYTLTAYAVKGPLSEEIAEHFLKEAEEEIGKHAKMIADRLQDFDVDPPREFAKLWEISGCKYPALPEDPYDIDAWIMAAVKAEECAIEAYRELYRITHGVDPVTEELAEEILADEVRHRTSLKNLLSKARGT</sequence>
<name>A3MT57_PYRCJ</name>
<dbReference type="GO" id="GO:0020037">
    <property type="term" value="F:heme binding"/>
    <property type="evidence" value="ECO:0007669"/>
    <property type="project" value="TreeGrafter"/>
</dbReference>
<feature type="binding site" evidence="4">
    <location>
        <position position="144"/>
    </location>
    <ligand>
        <name>Fe cation</name>
        <dbReference type="ChEBI" id="CHEBI:24875"/>
    </ligand>
</feature>
<dbReference type="GO" id="GO:0006879">
    <property type="term" value="P:intracellular iron ion homeostasis"/>
    <property type="evidence" value="ECO:0007669"/>
    <property type="project" value="UniProtKB-KW"/>
</dbReference>
<dbReference type="RefSeq" id="WP_011849081.1">
    <property type="nucleotide sequence ID" value="NC_009073.1"/>
</dbReference>
<dbReference type="InterPro" id="IPR033921">
    <property type="entry name" value="DPSL_diiron-bd_dom"/>
</dbReference>
<proteinExistence type="inferred from homology"/>
<comment type="function">
    <text evidence="3">Protects DNA from oxidative damage by sequestering intracellular Fe2+ ion and storing it in the form of Fe3+ oxyhydroxide mineral. One hydrogen peroxide oxidizes two Fe2+ ions, which prevents hydroxyl radical production by the Fenton reaction.</text>
</comment>
<keyword evidence="7" id="KW-1185">Reference proteome</keyword>
<dbReference type="PANTHER" id="PTHR30295:SF1">
    <property type="entry name" value="DNA PROTECTION DURING STARVATION PROTEIN"/>
    <property type="match status" value="1"/>
</dbReference>
<dbReference type="AlphaFoldDB" id="A3MT57"/>
<comment type="catalytic activity">
    <reaction evidence="3">
        <text>2 Fe(2+) + H2O2 + 2 H(+) = 2 Fe(3+) + 2 H2O</text>
        <dbReference type="Rhea" id="RHEA:48712"/>
        <dbReference type="ChEBI" id="CHEBI:15377"/>
        <dbReference type="ChEBI" id="CHEBI:15378"/>
        <dbReference type="ChEBI" id="CHEBI:16240"/>
        <dbReference type="ChEBI" id="CHEBI:29033"/>
        <dbReference type="ChEBI" id="CHEBI:29034"/>
    </reaction>
</comment>
<dbReference type="STRING" id="410359.Pcal_0389"/>
<dbReference type="eggNOG" id="arCOG01093">
    <property type="taxonomic scope" value="Archaea"/>
</dbReference>
<dbReference type="CDD" id="cd01052">
    <property type="entry name" value="DPSL"/>
    <property type="match status" value="1"/>
</dbReference>
<feature type="binding site" evidence="4">
    <location>
        <position position="147"/>
    </location>
    <ligand>
        <name>Fe cation</name>
        <dbReference type="ChEBI" id="CHEBI:24875"/>
    </ligand>
</feature>
<dbReference type="GeneID" id="4909253"/>
<dbReference type="OrthoDB" id="6978at2157"/>
<dbReference type="SUPFAM" id="SSF47240">
    <property type="entry name" value="Ferritin-like"/>
    <property type="match status" value="1"/>
</dbReference>
<reference evidence="6" key="1">
    <citation type="submission" date="2007-02" db="EMBL/GenBank/DDBJ databases">
        <title>Complete sequence of Pyrobaculum calidifontis JCM 11548.</title>
        <authorList>
            <consortium name="US DOE Joint Genome Institute"/>
            <person name="Copeland A."/>
            <person name="Lucas S."/>
            <person name="Lapidus A."/>
            <person name="Barry K."/>
            <person name="Glavina del Rio T."/>
            <person name="Dalin E."/>
            <person name="Tice H."/>
            <person name="Pitluck S."/>
            <person name="Chain P."/>
            <person name="Malfatti S."/>
            <person name="Shin M."/>
            <person name="Vergez L."/>
            <person name="Schmutz J."/>
            <person name="Larimer F."/>
            <person name="Land M."/>
            <person name="Hauser L."/>
            <person name="Kyrpides N."/>
            <person name="Mikhailova N."/>
            <person name="Cozen A.E."/>
            <person name="Fitz-Gibbon S.T."/>
            <person name="House C.H."/>
            <person name="Saltikov C."/>
            <person name="Lowe T.M."/>
            <person name="Richardson P."/>
        </authorList>
    </citation>
    <scope>NUCLEOTIDE SEQUENCE [LARGE SCALE GENOMIC DNA]</scope>
    <source>
        <strain evidence="6">JCM 11548</strain>
    </source>
</reference>
<feature type="domain" description="Ferritin/DPS" evidence="5">
    <location>
        <begin position="16"/>
        <end position="159"/>
    </location>
</feature>
<comment type="subunit">
    <text evidence="3">Homododecamer. The 12 identical subunits form a hollow sphere into which the mineral iron core of up to 300 Fe(3+) can be deposited.</text>
</comment>
<dbReference type="InterPro" id="IPR009078">
    <property type="entry name" value="Ferritin-like_SF"/>
</dbReference>
<dbReference type="KEGG" id="pcl:Pcal_0389"/>